<dbReference type="GO" id="GO:0004888">
    <property type="term" value="F:transmembrane signaling receptor activity"/>
    <property type="evidence" value="ECO:0007669"/>
    <property type="project" value="InterPro"/>
</dbReference>
<reference evidence="10 11" key="1">
    <citation type="submission" date="2020-03" db="EMBL/GenBank/DDBJ databases">
        <title>Roseomonas stagni sp. nov., isolated from pond water in Japan.</title>
        <authorList>
            <person name="Furuhata K."/>
            <person name="Miyamoto H."/>
            <person name="Goto K."/>
        </authorList>
    </citation>
    <scope>NUCLEOTIDE SEQUENCE [LARGE SCALE GENOMIC DNA]</scope>
    <source>
        <strain evidence="10 11">PeD5</strain>
    </source>
</reference>
<evidence type="ECO:0000256" key="4">
    <source>
        <dbReference type="ARBA" id="ARBA00029447"/>
    </source>
</evidence>
<protein>
    <submittedName>
        <fullName evidence="10">HAMP domain-containing protein</fullName>
    </submittedName>
</protein>
<dbReference type="GO" id="GO:0006935">
    <property type="term" value="P:chemotaxis"/>
    <property type="evidence" value="ECO:0007669"/>
    <property type="project" value="InterPro"/>
</dbReference>
<dbReference type="PRINTS" id="PR00260">
    <property type="entry name" value="CHEMTRNSDUCR"/>
</dbReference>
<dbReference type="Pfam" id="PF00672">
    <property type="entry name" value="HAMP"/>
    <property type="match status" value="1"/>
</dbReference>
<name>A0A6M1LE61_9PROT</name>
<evidence type="ECO:0000259" key="7">
    <source>
        <dbReference type="PROSITE" id="PS50111"/>
    </source>
</evidence>
<feature type="transmembrane region" description="Helical" evidence="6">
    <location>
        <begin position="192"/>
        <end position="214"/>
    </location>
</feature>
<organism evidence="10 11">
    <name type="scientific">Falsiroseomonas algicola</name>
    <dbReference type="NCBI Taxonomy" id="2716930"/>
    <lineage>
        <taxon>Bacteria</taxon>
        <taxon>Pseudomonadati</taxon>
        <taxon>Pseudomonadota</taxon>
        <taxon>Alphaproteobacteria</taxon>
        <taxon>Acetobacterales</taxon>
        <taxon>Roseomonadaceae</taxon>
        <taxon>Falsiroseomonas</taxon>
    </lineage>
</organism>
<dbReference type="PROSITE" id="PS50885">
    <property type="entry name" value="HAMP"/>
    <property type="match status" value="1"/>
</dbReference>
<evidence type="ECO:0000256" key="5">
    <source>
        <dbReference type="PROSITE-ProRule" id="PRU00284"/>
    </source>
</evidence>
<dbReference type="PROSITE" id="PS50111">
    <property type="entry name" value="CHEMOTAXIS_TRANSDUC_2"/>
    <property type="match status" value="1"/>
</dbReference>
<dbReference type="InterPro" id="IPR000727">
    <property type="entry name" value="T_SNARE_dom"/>
</dbReference>
<keyword evidence="6" id="KW-0472">Membrane</keyword>
<comment type="subcellular location">
    <subcellularLocation>
        <location evidence="1">Cell inner membrane</location>
        <topology evidence="1">Multi-pass membrane protein</topology>
    </subcellularLocation>
</comment>
<dbReference type="GO" id="GO:0005886">
    <property type="term" value="C:plasma membrane"/>
    <property type="evidence" value="ECO:0007669"/>
    <property type="project" value="UniProtKB-SubCell"/>
</dbReference>
<dbReference type="RefSeq" id="WP_164692357.1">
    <property type="nucleotide sequence ID" value="NZ_JAAIKB010000001.1"/>
</dbReference>
<feature type="domain" description="T-SNARE coiled-coil homology" evidence="8">
    <location>
        <begin position="461"/>
        <end position="523"/>
    </location>
</feature>
<keyword evidence="6" id="KW-1133">Transmembrane helix</keyword>
<keyword evidence="2" id="KW-1003">Cell membrane</keyword>
<accession>A0A6M1LE61</accession>
<dbReference type="SMART" id="SM00283">
    <property type="entry name" value="MA"/>
    <property type="match status" value="1"/>
</dbReference>
<keyword evidence="6" id="KW-0812">Transmembrane</keyword>
<dbReference type="InterPro" id="IPR003660">
    <property type="entry name" value="HAMP_dom"/>
</dbReference>
<dbReference type="InterPro" id="IPR004089">
    <property type="entry name" value="MCPsignal_dom"/>
</dbReference>
<dbReference type="Gene3D" id="6.10.340.10">
    <property type="match status" value="1"/>
</dbReference>
<comment type="similarity">
    <text evidence="4">Belongs to the methyl-accepting chemotaxis (MCP) protein family.</text>
</comment>
<gene>
    <name evidence="10" type="ORF">G3576_00440</name>
</gene>
<dbReference type="GO" id="GO:0007165">
    <property type="term" value="P:signal transduction"/>
    <property type="evidence" value="ECO:0007669"/>
    <property type="project" value="UniProtKB-KW"/>
</dbReference>
<evidence type="ECO:0000313" key="10">
    <source>
        <dbReference type="EMBL" id="NGM18462.1"/>
    </source>
</evidence>
<dbReference type="Gene3D" id="1.10.287.950">
    <property type="entry name" value="Methyl-accepting chemotaxis protein"/>
    <property type="match status" value="1"/>
</dbReference>
<evidence type="ECO:0000259" key="8">
    <source>
        <dbReference type="PROSITE" id="PS50192"/>
    </source>
</evidence>
<dbReference type="PANTHER" id="PTHR32089">
    <property type="entry name" value="METHYL-ACCEPTING CHEMOTAXIS PROTEIN MCPB"/>
    <property type="match status" value="1"/>
</dbReference>
<dbReference type="SMART" id="SM00304">
    <property type="entry name" value="HAMP"/>
    <property type="match status" value="1"/>
</dbReference>
<dbReference type="Pfam" id="PF00015">
    <property type="entry name" value="MCPsignal"/>
    <property type="match status" value="1"/>
</dbReference>
<dbReference type="AlphaFoldDB" id="A0A6M1LE61"/>
<keyword evidence="11" id="KW-1185">Reference proteome</keyword>
<evidence type="ECO:0000256" key="3">
    <source>
        <dbReference type="ARBA" id="ARBA00023224"/>
    </source>
</evidence>
<evidence type="ECO:0000313" key="11">
    <source>
        <dbReference type="Proteomes" id="UP000475385"/>
    </source>
</evidence>
<feature type="transmembrane region" description="Helical" evidence="6">
    <location>
        <begin position="20"/>
        <end position="42"/>
    </location>
</feature>
<keyword evidence="2" id="KW-0997">Cell inner membrane</keyword>
<evidence type="ECO:0000256" key="2">
    <source>
        <dbReference type="ARBA" id="ARBA00022519"/>
    </source>
</evidence>
<dbReference type="InterPro" id="IPR004090">
    <property type="entry name" value="Chemotax_Me-accpt_rcpt"/>
</dbReference>
<dbReference type="PANTHER" id="PTHR32089:SF112">
    <property type="entry name" value="LYSOZYME-LIKE PROTEIN-RELATED"/>
    <property type="match status" value="1"/>
</dbReference>
<feature type="domain" description="HAMP" evidence="9">
    <location>
        <begin position="216"/>
        <end position="269"/>
    </location>
</feature>
<proteinExistence type="inferred from homology"/>
<evidence type="ECO:0000256" key="1">
    <source>
        <dbReference type="ARBA" id="ARBA00004429"/>
    </source>
</evidence>
<keyword evidence="3 5" id="KW-0807">Transducer</keyword>
<feature type="domain" description="Methyl-accepting transducer" evidence="7">
    <location>
        <begin position="309"/>
        <end position="545"/>
    </location>
</feature>
<comment type="caution">
    <text evidence="10">The sequence shown here is derived from an EMBL/GenBank/DDBJ whole genome shotgun (WGS) entry which is preliminary data.</text>
</comment>
<dbReference type="PROSITE" id="PS50192">
    <property type="entry name" value="T_SNARE"/>
    <property type="match status" value="1"/>
</dbReference>
<evidence type="ECO:0000256" key="6">
    <source>
        <dbReference type="SAM" id="Phobius"/>
    </source>
</evidence>
<sequence length="565" mass="59031">MDPTLSWLADLRLRSKLSLAFGAFMALLLAVGSMAIGQLGIVRHDVQELGYRWVPELDAIGRLANGVTLVRMREANILLFESQAERAEAAQRQRQAITGVEQALAALEPLIGSPRGKAIFAAIKADWAAFLMPMQRNAALALTDHPAAIRAYAGEMRDVYVRLEERIGELSALAIEMARADVAEADQAYRDAVLAVLGAAALALGLSVTCALWLNRSVAARIVRLSTTLAQLARRDYAFDLPCVVRRDEIGDMARAIDHCREGLREADRLAEAQRAEEAAKAARAARVQALTAGFQGAAGELTQNLSSAATELDATSGNMAGIATGTAERAAAIGTAAEQASANVQMVAAAAEELATSVQEISRQVGQATVVTQRAVSQTRETDQTVRHLADTAGRIGEVVRLISAIAGQTNLLALNATIEAARAGEAGKGFAVVASEVKTLASQTAKATEEIAAQVSGIQGATQGAVTAIQAISATIDEVNVIASAIAAAVEEQGAATQEIARNVQHAAGGVETVTASIGQVEEATRSTQDSARGVRTAAGDVARSAKRMTAEVETFLDGIRAA</sequence>
<evidence type="ECO:0000259" key="9">
    <source>
        <dbReference type="PROSITE" id="PS50885"/>
    </source>
</evidence>
<dbReference type="EMBL" id="JAAIKB010000001">
    <property type="protein sequence ID" value="NGM18462.1"/>
    <property type="molecule type" value="Genomic_DNA"/>
</dbReference>
<dbReference type="InterPro" id="IPR024478">
    <property type="entry name" value="HlyB_4HB_MCP"/>
</dbReference>
<dbReference type="SUPFAM" id="SSF58104">
    <property type="entry name" value="Methyl-accepting chemotaxis protein (MCP) signaling domain"/>
    <property type="match status" value="1"/>
</dbReference>
<dbReference type="Pfam" id="PF12729">
    <property type="entry name" value="4HB_MCP_1"/>
    <property type="match status" value="1"/>
</dbReference>
<dbReference type="Proteomes" id="UP000475385">
    <property type="component" value="Unassembled WGS sequence"/>
</dbReference>